<evidence type="ECO:0000313" key="9">
    <source>
        <dbReference type="Proteomes" id="UP000070412"/>
    </source>
</evidence>
<feature type="transmembrane region" description="Helical" evidence="4">
    <location>
        <begin position="309"/>
        <end position="327"/>
    </location>
</feature>
<dbReference type="Proteomes" id="UP000616769">
    <property type="component" value="Unassembled WGS sequence"/>
</dbReference>
<evidence type="ECO:0000256" key="2">
    <source>
        <dbReference type="ARBA" id="ARBA00022679"/>
    </source>
</evidence>
<keyword evidence="4" id="KW-0812">Transmembrane</keyword>
<gene>
    <name evidence="6" type="primary">SSS_547g</name>
    <name evidence="7" type="ORF">QR98_0030140</name>
    <name evidence="6" type="ORF">SSS_547</name>
</gene>
<evidence type="ECO:0000313" key="8">
    <source>
        <dbReference type="EnsemblMetazoa" id="KAF7489856.1"/>
    </source>
</evidence>
<feature type="transmembrane region" description="Helical" evidence="4">
    <location>
        <begin position="339"/>
        <end position="357"/>
    </location>
</feature>
<dbReference type="InterPro" id="IPR002123">
    <property type="entry name" value="Plipid/glycerol_acylTrfase"/>
</dbReference>
<dbReference type="Pfam" id="PF01553">
    <property type="entry name" value="Acyltransferase"/>
    <property type="match status" value="1"/>
</dbReference>
<comment type="similarity">
    <text evidence="1">Belongs to the 1-acyl-sn-glycerol-3-phosphate acyltransferase family.</text>
</comment>
<dbReference type="CDD" id="cd07990">
    <property type="entry name" value="LPLAT_LCLAT1-like"/>
    <property type="match status" value="1"/>
</dbReference>
<evidence type="ECO:0000256" key="4">
    <source>
        <dbReference type="SAM" id="Phobius"/>
    </source>
</evidence>
<sequence length="377" mass="44385">MQLKTNPLIHLIFSLAFFLSGLCINFVQSFLYFTLAWFDLQAFRRLNFYLNYSLWSQIVALAQWWAHTELTIYYPDKNALKLSESKPMICLMNHTFEIDWVIAWLAVDYYQKLGNAKSFVKKSLRWIPIIGWSWIFGEFTFLERNLEKDSKNIIESLTKFLQFEHPVSLLCFAEGTRFTKTKHENSMKFAQERHLPILKHHLLPRPRGFHLCVKTFQEQKADVYIAQIQLRFSRDSHPTFMKLLRGEKLKADMFVKIFSINEVPCETEQATTDFLYSLYQNQDQLADYYEQNESFPGLKCKIEPRLCSLLNWISWLTITILIVPYLLSKFMVNSSWTMIFIFVSIILVGILSVSIMINSTKIKKASSYGIDSKTKKN</sequence>
<dbReference type="GO" id="GO:0003841">
    <property type="term" value="F:1-acylglycerol-3-phosphate O-acyltransferase activity"/>
    <property type="evidence" value="ECO:0007669"/>
    <property type="project" value="TreeGrafter"/>
</dbReference>
<dbReference type="Pfam" id="PF16076">
    <property type="entry name" value="Acyltransf_C"/>
    <property type="match status" value="1"/>
</dbReference>
<dbReference type="EnsemblMetazoa" id="SSS_547s_mrna">
    <property type="protein sequence ID" value="KAF7489856.1"/>
    <property type="gene ID" value="SSS_547"/>
</dbReference>
<evidence type="ECO:0000313" key="10">
    <source>
        <dbReference type="Proteomes" id="UP000616769"/>
    </source>
</evidence>
<keyword evidence="4" id="KW-1133">Transmembrane helix</keyword>
<name>A0A132A0V1_SARSC</name>
<dbReference type="OrthoDB" id="189226at2759"/>
<protein>
    <submittedName>
        <fullName evidence="6">1-acyl-sn-glycerol-3-phosphate acyltransferase gamma</fullName>
    </submittedName>
    <submittedName>
        <fullName evidence="7">1-acyl-sn-glycerol-3-phosphate acyltransferase-like protein 1</fullName>
    </submittedName>
</protein>
<feature type="domain" description="Phospholipid/glycerol acyltransferase" evidence="5">
    <location>
        <begin position="88"/>
        <end position="210"/>
    </location>
</feature>
<dbReference type="GO" id="GO:0012505">
    <property type="term" value="C:endomembrane system"/>
    <property type="evidence" value="ECO:0007669"/>
    <property type="project" value="TreeGrafter"/>
</dbReference>
<dbReference type="PANTHER" id="PTHR10983:SF24">
    <property type="entry name" value="1-ACYLGLYCEROL-3-PHOSPHATE O-ACYLTRANSFERASE 3, ISOFORM E-RELATED"/>
    <property type="match status" value="1"/>
</dbReference>
<keyword evidence="2 6" id="KW-0808">Transferase</keyword>
<dbReference type="EMBL" id="JXLN01009426">
    <property type="protein sequence ID" value="KPM04564.1"/>
    <property type="molecule type" value="Genomic_DNA"/>
</dbReference>
<evidence type="ECO:0000256" key="1">
    <source>
        <dbReference type="ARBA" id="ARBA00008655"/>
    </source>
</evidence>
<dbReference type="Proteomes" id="UP000070412">
    <property type="component" value="Unassembled WGS sequence"/>
</dbReference>
<reference evidence="7 10" key="1">
    <citation type="journal article" date="2015" name="Parasit. Vectors">
        <title>Draft genome of the scabies mite.</title>
        <authorList>
            <person name="Rider S.D.Jr."/>
            <person name="Morgan M.S."/>
            <person name="Arlian L.G."/>
        </authorList>
    </citation>
    <scope>NUCLEOTIDE SEQUENCE [LARGE SCALE GENOMIC DNA]</scope>
    <source>
        <strain evidence="7">Arlian Lab</strain>
    </source>
</reference>
<keyword evidence="4" id="KW-0472">Membrane</keyword>
<dbReference type="PANTHER" id="PTHR10983">
    <property type="entry name" value="1-ACYLGLYCEROL-3-PHOSPHATE ACYLTRANSFERASE-RELATED"/>
    <property type="match status" value="1"/>
</dbReference>
<feature type="transmembrane region" description="Helical" evidence="4">
    <location>
        <begin position="12"/>
        <end position="37"/>
    </location>
</feature>
<reference evidence="9" key="2">
    <citation type="journal article" date="2020" name="PLoS Negl. Trop. Dis.">
        <title>High-quality nuclear genome for Sarcoptes scabiei-A critical resource for a neglected parasite.</title>
        <authorList>
            <person name="Korhonen P.K."/>
            <person name="Gasser R.B."/>
            <person name="Ma G."/>
            <person name="Wang T."/>
            <person name="Stroehlein A.J."/>
            <person name="Young N.D."/>
            <person name="Ang C.S."/>
            <person name="Fernando D.D."/>
            <person name="Lu H.C."/>
            <person name="Taylor S."/>
            <person name="Reynolds S.L."/>
            <person name="Mofiz E."/>
            <person name="Najaraj S.H."/>
            <person name="Gowda H."/>
            <person name="Madugundu A."/>
            <person name="Renuse S."/>
            <person name="Holt D."/>
            <person name="Pandey A."/>
            <person name="Papenfuss A.T."/>
            <person name="Fischer K."/>
        </authorList>
    </citation>
    <scope>NUCLEOTIDE SEQUENCE [LARGE SCALE GENOMIC DNA]</scope>
</reference>
<dbReference type="SMART" id="SM00563">
    <property type="entry name" value="PlsC"/>
    <property type="match status" value="1"/>
</dbReference>
<reference evidence="6" key="3">
    <citation type="submission" date="2020-01" db="EMBL/GenBank/DDBJ databases">
        <authorList>
            <person name="Korhonen P.K.K."/>
            <person name="Guangxu M.G."/>
            <person name="Wang T.W."/>
            <person name="Stroehlein A.J.S."/>
            <person name="Young N.D."/>
            <person name="Ang C.-S.A."/>
            <person name="Fernando D.W.F."/>
            <person name="Lu H.L."/>
            <person name="Taylor S.T."/>
            <person name="Ehtesham M.E.M."/>
            <person name="Najaraj S.H.N."/>
            <person name="Harsha G.H.G."/>
            <person name="Madugundu A.M."/>
            <person name="Renuse S.R."/>
            <person name="Holt D.H."/>
            <person name="Pandey A.P."/>
            <person name="Papenfuss A.P."/>
            <person name="Gasser R.B.G."/>
            <person name="Fischer K.F."/>
        </authorList>
    </citation>
    <scope>NUCLEOTIDE SEQUENCE</scope>
    <source>
        <strain evidence="6">SSS_KF_BRIS2020</strain>
    </source>
</reference>
<evidence type="ECO:0000313" key="7">
    <source>
        <dbReference type="EMBL" id="KPM04564.1"/>
    </source>
</evidence>
<dbReference type="EMBL" id="WVUK01000063">
    <property type="protein sequence ID" value="KAF7489856.1"/>
    <property type="molecule type" value="Genomic_DNA"/>
</dbReference>
<keyword evidence="3 7" id="KW-0012">Acyltransferase</keyword>
<dbReference type="VEuPathDB" id="VectorBase:SSCA001694"/>
<evidence type="ECO:0000259" key="5">
    <source>
        <dbReference type="SMART" id="SM00563"/>
    </source>
</evidence>
<reference evidence="8" key="4">
    <citation type="submission" date="2022-06" db="UniProtKB">
        <authorList>
            <consortium name="EnsemblMetazoa"/>
        </authorList>
    </citation>
    <scope>IDENTIFICATION</scope>
</reference>
<dbReference type="SUPFAM" id="SSF69593">
    <property type="entry name" value="Glycerol-3-phosphate (1)-acyltransferase"/>
    <property type="match status" value="1"/>
</dbReference>
<dbReference type="InterPro" id="IPR032098">
    <property type="entry name" value="Acyltransf_C"/>
</dbReference>
<organism evidence="7 10">
    <name type="scientific">Sarcoptes scabiei</name>
    <name type="common">Itch mite</name>
    <name type="synonym">Acarus scabiei</name>
    <dbReference type="NCBI Taxonomy" id="52283"/>
    <lineage>
        <taxon>Eukaryota</taxon>
        <taxon>Metazoa</taxon>
        <taxon>Ecdysozoa</taxon>
        <taxon>Arthropoda</taxon>
        <taxon>Chelicerata</taxon>
        <taxon>Arachnida</taxon>
        <taxon>Acari</taxon>
        <taxon>Acariformes</taxon>
        <taxon>Sarcoptiformes</taxon>
        <taxon>Astigmata</taxon>
        <taxon>Psoroptidia</taxon>
        <taxon>Sarcoptoidea</taxon>
        <taxon>Sarcoptidae</taxon>
        <taxon>Sarcoptinae</taxon>
        <taxon>Sarcoptes</taxon>
    </lineage>
</organism>
<proteinExistence type="inferred from homology"/>
<dbReference type="AlphaFoldDB" id="A0A132A0V1"/>
<accession>A0A132A0V1</accession>
<evidence type="ECO:0000313" key="6">
    <source>
        <dbReference type="EMBL" id="KAF7489856.1"/>
    </source>
</evidence>
<keyword evidence="9" id="KW-1185">Reference proteome</keyword>
<evidence type="ECO:0000256" key="3">
    <source>
        <dbReference type="ARBA" id="ARBA00023315"/>
    </source>
</evidence>